<keyword evidence="2" id="KW-0964">Secreted</keyword>
<dbReference type="AlphaFoldDB" id="L8H028"/>
<dbReference type="PANTHER" id="PTHR11480:SF3">
    <property type="entry name" value="BCDNA.GH08312"/>
    <property type="match status" value="1"/>
</dbReference>
<dbReference type="STRING" id="1257118.L8H028"/>
<comment type="subcellular location">
    <subcellularLocation>
        <location evidence="1">Secreted</location>
    </subcellularLocation>
</comment>
<dbReference type="GO" id="GO:0006629">
    <property type="term" value="P:lipid metabolic process"/>
    <property type="evidence" value="ECO:0007669"/>
    <property type="project" value="InterPro"/>
</dbReference>
<evidence type="ECO:0000256" key="7">
    <source>
        <dbReference type="SAM" id="SignalP"/>
    </source>
</evidence>
<reference evidence="9 10" key="1">
    <citation type="journal article" date="2013" name="Genome Biol.">
        <title>Genome of Acanthamoeba castellanii highlights extensive lateral gene transfer and early evolution of tyrosine kinase signaling.</title>
        <authorList>
            <person name="Clarke M."/>
            <person name="Lohan A.J."/>
            <person name="Liu B."/>
            <person name="Lagkouvardos I."/>
            <person name="Roy S."/>
            <person name="Zafar N."/>
            <person name="Bertelli C."/>
            <person name="Schilde C."/>
            <person name="Kianianmomeni A."/>
            <person name="Burglin T.R."/>
            <person name="Frech C."/>
            <person name="Turcotte B."/>
            <person name="Kopec K.O."/>
            <person name="Synnott J.M."/>
            <person name="Choo C."/>
            <person name="Paponov I."/>
            <person name="Finkler A."/>
            <person name="Soon Heng Tan C."/>
            <person name="Hutchins A.P."/>
            <person name="Weinmeier T."/>
            <person name="Rattei T."/>
            <person name="Chu J.S."/>
            <person name="Gimenez G."/>
            <person name="Irimia M."/>
            <person name="Rigden D.J."/>
            <person name="Fitzpatrick D.A."/>
            <person name="Lorenzo-Morales J."/>
            <person name="Bateman A."/>
            <person name="Chiu C.H."/>
            <person name="Tang P."/>
            <person name="Hegemann P."/>
            <person name="Fromm H."/>
            <person name="Raoult D."/>
            <person name="Greub G."/>
            <person name="Miranda-Saavedra D."/>
            <person name="Chen N."/>
            <person name="Nash P."/>
            <person name="Ginger M.L."/>
            <person name="Horn M."/>
            <person name="Schaap P."/>
            <person name="Caler L."/>
            <person name="Loftus B."/>
        </authorList>
    </citation>
    <scope>NUCLEOTIDE SEQUENCE [LARGE SCALE GENOMIC DNA]</scope>
    <source>
        <strain evidence="9 10">Neff</strain>
    </source>
</reference>
<dbReference type="Gene3D" id="1.10.225.10">
    <property type="entry name" value="Saposin-like"/>
    <property type="match status" value="1"/>
</dbReference>
<keyword evidence="4" id="KW-0677">Repeat</keyword>
<dbReference type="GO" id="GO:0005737">
    <property type="term" value="C:cytoplasm"/>
    <property type="evidence" value="ECO:0007669"/>
    <property type="project" value="UniProtKB-ARBA"/>
</dbReference>
<proteinExistence type="predicted"/>
<feature type="signal peptide" evidence="7">
    <location>
        <begin position="1"/>
        <end position="20"/>
    </location>
</feature>
<dbReference type="Pfam" id="PF05184">
    <property type="entry name" value="SapB_1"/>
    <property type="match status" value="1"/>
</dbReference>
<dbReference type="EMBL" id="KB007951">
    <property type="protein sequence ID" value="ELR18572.1"/>
    <property type="molecule type" value="Genomic_DNA"/>
</dbReference>
<evidence type="ECO:0000256" key="4">
    <source>
        <dbReference type="ARBA" id="ARBA00022737"/>
    </source>
</evidence>
<protein>
    <submittedName>
        <fullName evidence="9">Saposin B domain containing protein</fullName>
    </submittedName>
</protein>
<dbReference type="OrthoDB" id="69496at2759"/>
<evidence type="ECO:0000256" key="2">
    <source>
        <dbReference type="ARBA" id="ARBA00022525"/>
    </source>
</evidence>
<dbReference type="InterPro" id="IPR008138">
    <property type="entry name" value="SapB_2"/>
</dbReference>
<dbReference type="SMART" id="SM00741">
    <property type="entry name" value="SapB"/>
    <property type="match status" value="1"/>
</dbReference>
<dbReference type="Proteomes" id="UP000011083">
    <property type="component" value="Unassembled WGS sequence"/>
</dbReference>
<dbReference type="GO" id="GO:0005576">
    <property type="term" value="C:extracellular region"/>
    <property type="evidence" value="ECO:0007669"/>
    <property type="project" value="UniProtKB-SubCell"/>
</dbReference>
<dbReference type="InterPro" id="IPR007856">
    <property type="entry name" value="SapB_1"/>
</dbReference>
<keyword evidence="5" id="KW-1015">Disulfide bond</keyword>
<gene>
    <name evidence="9" type="ORF">ACA1_155180</name>
</gene>
<dbReference type="FunFam" id="1.10.225.10:FF:000002">
    <property type="entry name" value="prosaposin isoform X2"/>
    <property type="match status" value="1"/>
</dbReference>
<dbReference type="InterPro" id="IPR011001">
    <property type="entry name" value="Saposin-like"/>
</dbReference>
<dbReference type="SUPFAM" id="SSF47862">
    <property type="entry name" value="Saposin"/>
    <property type="match status" value="1"/>
</dbReference>
<dbReference type="InterPro" id="IPR051428">
    <property type="entry name" value="Sphingo_Act-Surfact_Prot"/>
</dbReference>
<keyword evidence="10" id="KW-1185">Reference proteome</keyword>
<dbReference type="GeneID" id="14919400"/>
<evidence type="ECO:0000313" key="9">
    <source>
        <dbReference type="EMBL" id="ELR18572.1"/>
    </source>
</evidence>
<dbReference type="RefSeq" id="XP_004340611.1">
    <property type="nucleotide sequence ID" value="XM_004340563.1"/>
</dbReference>
<evidence type="ECO:0000256" key="5">
    <source>
        <dbReference type="ARBA" id="ARBA00023157"/>
    </source>
</evidence>
<dbReference type="KEGG" id="acan:ACA1_155180"/>
<accession>L8H028</accession>
<dbReference type="Pfam" id="PF03489">
    <property type="entry name" value="SapB_2"/>
    <property type="match status" value="1"/>
</dbReference>
<keyword evidence="6" id="KW-0325">Glycoprotein</keyword>
<evidence type="ECO:0000259" key="8">
    <source>
        <dbReference type="PROSITE" id="PS50015"/>
    </source>
</evidence>
<sequence>MKFVAVLLFCMVCSFSFASAKKVATEATAPPPDNYLCPLCELVVTYAEAYLSTNATEQEITNALDRVCKVAPAFLAAQCVNLVATYLPWIITQILDGENGAKLCEQITVCPSN</sequence>
<dbReference type="OMA" id="NITMECK"/>
<dbReference type="PROSITE" id="PS50015">
    <property type="entry name" value="SAP_B"/>
    <property type="match status" value="1"/>
</dbReference>
<feature type="domain" description="Saposin B-type" evidence="8">
    <location>
        <begin position="33"/>
        <end position="113"/>
    </location>
</feature>
<keyword evidence="3 7" id="KW-0732">Signal</keyword>
<dbReference type="VEuPathDB" id="AmoebaDB:ACA1_155180"/>
<evidence type="ECO:0000256" key="6">
    <source>
        <dbReference type="ARBA" id="ARBA00023180"/>
    </source>
</evidence>
<evidence type="ECO:0000313" key="10">
    <source>
        <dbReference type="Proteomes" id="UP000011083"/>
    </source>
</evidence>
<name>L8H028_ACACF</name>
<evidence type="ECO:0000256" key="1">
    <source>
        <dbReference type="ARBA" id="ARBA00004613"/>
    </source>
</evidence>
<organism evidence="9 10">
    <name type="scientific">Acanthamoeba castellanii (strain ATCC 30010 / Neff)</name>
    <dbReference type="NCBI Taxonomy" id="1257118"/>
    <lineage>
        <taxon>Eukaryota</taxon>
        <taxon>Amoebozoa</taxon>
        <taxon>Discosea</taxon>
        <taxon>Longamoebia</taxon>
        <taxon>Centramoebida</taxon>
        <taxon>Acanthamoebidae</taxon>
        <taxon>Acanthamoeba</taxon>
    </lineage>
</organism>
<dbReference type="PANTHER" id="PTHR11480">
    <property type="entry name" value="SAPOSIN-RELATED"/>
    <property type="match status" value="1"/>
</dbReference>
<evidence type="ECO:0000256" key="3">
    <source>
        <dbReference type="ARBA" id="ARBA00022729"/>
    </source>
</evidence>
<feature type="chain" id="PRO_5003990772" evidence="7">
    <location>
        <begin position="21"/>
        <end position="113"/>
    </location>
</feature>
<dbReference type="InterPro" id="IPR008139">
    <property type="entry name" value="SaposinB_dom"/>
</dbReference>